<dbReference type="PANTHER" id="PTHR43537:SF5">
    <property type="entry name" value="UXU OPERON TRANSCRIPTIONAL REGULATOR"/>
    <property type="match status" value="1"/>
</dbReference>
<reference evidence="5 6" key="1">
    <citation type="submission" date="2020-06" db="EMBL/GenBank/DDBJ databases">
        <title>Genome sequence of 2 isolates from Red Sea Mangroves.</title>
        <authorList>
            <person name="Sefrji F."/>
            <person name="Michoud G."/>
            <person name="Merlino G."/>
            <person name="Daffonchio D."/>
        </authorList>
    </citation>
    <scope>NUCLEOTIDE SEQUENCE [LARGE SCALE GENOMIC DNA]</scope>
    <source>
        <strain evidence="5 6">R1DC25</strain>
    </source>
</reference>
<dbReference type="PANTHER" id="PTHR43537">
    <property type="entry name" value="TRANSCRIPTIONAL REGULATOR, GNTR FAMILY"/>
    <property type="match status" value="1"/>
</dbReference>
<accession>A0A7S8C8E9</accession>
<dbReference type="Proteomes" id="UP000593594">
    <property type="component" value="Chromosome"/>
</dbReference>
<dbReference type="InterPro" id="IPR008920">
    <property type="entry name" value="TF_FadR/GntR_C"/>
</dbReference>
<dbReference type="EMBL" id="CP058214">
    <property type="protein sequence ID" value="QPC45262.1"/>
    <property type="molecule type" value="Genomic_DNA"/>
</dbReference>
<dbReference type="KEGG" id="kmn:HW532_09155"/>
<keyword evidence="3" id="KW-0804">Transcription</keyword>
<dbReference type="Pfam" id="PF07729">
    <property type="entry name" value="FCD"/>
    <property type="match status" value="1"/>
</dbReference>
<gene>
    <name evidence="5" type="ORF">HW532_09155</name>
</gene>
<keyword evidence="2" id="KW-0238">DNA-binding</keyword>
<evidence type="ECO:0000256" key="3">
    <source>
        <dbReference type="ARBA" id="ARBA00023163"/>
    </source>
</evidence>
<dbReference type="AlphaFoldDB" id="A0A7S8C8E9"/>
<dbReference type="SMART" id="SM00345">
    <property type="entry name" value="HTH_GNTR"/>
    <property type="match status" value="1"/>
</dbReference>
<dbReference type="SUPFAM" id="SSF46785">
    <property type="entry name" value="Winged helix' DNA-binding domain"/>
    <property type="match status" value="1"/>
</dbReference>
<sequence length="224" mass="24983">MVANGSAARGGTVDRLVEHLRDGIINSRYAPGQRLIEADLTREMGVSRGPLREAFRRLAAEGLLEIVPNRGAFVRRLSFREMTELFQIRTALEALAVRSAALAIDEDGNRARFEAAIAPIWNEAPRLSGAAYHEENRLFHQAIFDICGNIQLTELARQLQLPLIMLQLSGVMTGDMYADSVLEHREIAQAILNGDPDASEKALRRHLDRAAKIVEDMPRTIFRS</sequence>
<dbReference type="InterPro" id="IPR036390">
    <property type="entry name" value="WH_DNA-bd_sf"/>
</dbReference>
<dbReference type="GO" id="GO:0003700">
    <property type="term" value="F:DNA-binding transcription factor activity"/>
    <property type="evidence" value="ECO:0007669"/>
    <property type="project" value="InterPro"/>
</dbReference>
<protein>
    <submittedName>
        <fullName evidence="5">GntR family transcriptional regulator</fullName>
    </submittedName>
</protein>
<dbReference type="SUPFAM" id="SSF48008">
    <property type="entry name" value="GntR ligand-binding domain-like"/>
    <property type="match status" value="1"/>
</dbReference>
<evidence type="ECO:0000259" key="4">
    <source>
        <dbReference type="PROSITE" id="PS50949"/>
    </source>
</evidence>
<organism evidence="5 6">
    <name type="scientific">Kaustia mangrovi</name>
    <dbReference type="NCBI Taxonomy" id="2593653"/>
    <lineage>
        <taxon>Bacteria</taxon>
        <taxon>Pseudomonadati</taxon>
        <taxon>Pseudomonadota</taxon>
        <taxon>Alphaproteobacteria</taxon>
        <taxon>Hyphomicrobiales</taxon>
        <taxon>Parvibaculaceae</taxon>
        <taxon>Kaustia</taxon>
    </lineage>
</organism>
<feature type="domain" description="HTH gntR-type" evidence="4">
    <location>
        <begin position="10"/>
        <end position="77"/>
    </location>
</feature>
<name>A0A7S8C8E9_9HYPH</name>
<keyword evidence="1" id="KW-0805">Transcription regulation</keyword>
<dbReference type="InterPro" id="IPR036388">
    <property type="entry name" value="WH-like_DNA-bd_sf"/>
</dbReference>
<dbReference type="PROSITE" id="PS50949">
    <property type="entry name" value="HTH_GNTR"/>
    <property type="match status" value="1"/>
</dbReference>
<dbReference type="Pfam" id="PF00392">
    <property type="entry name" value="GntR"/>
    <property type="match status" value="1"/>
</dbReference>
<keyword evidence="6" id="KW-1185">Reference proteome</keyword>
<evidence type="ECO:0000256" key="1">
    <source>
        <dbReference type="ARBA" id="ARBA00023015"/>
    </source>
</evidence>
<evidence type="ECO:0000313" key="6">
    <source>
        <dbReference type="Proteomes" id="UP000593594"/>
    </source>
</evidence>
<evidence type="ECO:0000256" key="2">
    <source>
        <dbReference type="ARBA" id="ARBA00023125"/>
    </source>
</evidence>
<evidence type="ECO:0000313" key="5">
    <source>
        <dbReference type="EMBL" id="QPC45262.1"/>
    </source>
</evidence>
<dbReference type="SMART" id="SM00895">
    <property type="entry name" value="FCD"/>
    <property type="match status" value="1"/>
</dbReference>
<dbReference type="Gene3D" id="1.20.120.530">
    <property type="entry name" value="GntR ligand-binding domain-like"/>
    <property type="match status" value="1"/>
</dbReference>
<dbReference type="GO" id="GO:0003677">
    <property type="term" value="F:DNA binding"/>
    <property type="evidence" value="ECO:0007669"/>
    <property type="project" value="UniProtKB-KW"/>
</dbReference>
<proteinExistence type="predicted"/>
<dbReference type="Gene3D" id="1.10.10.10">
    <property type="entry name" value="Winged helix-like DNA-binding domain superfamily/Winged helix DNA-binding domain"/>
    <property type="match status" value="1"/>
</dbReference>
<dbReference type="CDD" id="cd07377">
    <property type="entry name" value="WHTH_GntR"/>
    <property type="match status" value="1"/>
</dbReference>
<dbReference type="InterPro" id="IPR000524">
    <property type="entry name" value="Tscrpt_reg_HTH_GntR"/>
</dbReference>
<dbReference type="InterPro" id="IPR011711">
    <property type="entry name" value="GntR_C"/>
</dbReference>